<evidence type="ECO:0000256" key="1">
    <source>
        <dbReference type="ARBA" id="ARBA00004141"/>
    </source>
</evidence>
<dbReference type="STRING" id="765420.OSCT_1788"/>
<dbReference type="Proteomes" id="UP000054010">
    <property type="component" value="Unassembled WGS sequence"/>
</dbReference>
<evidence type="ECO:0000256" key="3">
    <source>
        <dbReference type="ARBA" id="ARBA00022692"/>
    </source>
</evidence>
<gene>
    <name evidence="8" type="ORF">OSCT_1788</name>
</gene>
<comment type="similarity">
    <text evidence="6">Belongs to the binding-protein-dependent transport system permease family.</text>
</comment>
<feature type="domain" description="ABC transmembrane type-1" evidence="7">
    <location>
        <begin position="23"/>
        <end position="202"/>
    </location>
</feature>
<dbReference type="EMBL" id="ADVR01000061">
    <property type="protein sequence ID" value="EFO80329.1"/>
    <property type="molecule type" value="Genomic_DNA"/>
</dbReference>
<comment type="subcellular location">
    <subcellularLocation>
        <location evidence="6">Cell membrane</location>
        <topology evidence="6">Multi-pass membrane protein</topology>
    </subcellularLocation>
    <subcellularLocation>
        <location evidence="1">Membrane</location>
        <topology evidence="1">Multi-pass membrane protein</topology>
    </subcellularLocation>
</comment>
<dbReference type="InterPro" id="IPR051204">
    <property type="entry name" value="ABC_transp_perm/SBD"/>
</dbReference>
<feature type="transmembrane region" description="Helical" evidence="6">
    <location>
        <begin position="27"/>
        <end position="46"/>
    </location>
</feature>
<dbReference type="OrthoDB" id="9801163at2"/>
<dbReference type="Gene3D" id="1.10.3720.10">
    <property type="entry name" value="MetI-like"/>
    <property type="match status" value="1"/>
</dbReference>
<reference evidence="8 9" key="1">
    <citation type="journal article" date="2011" name="J. Bacteriol.">
        <title>Draft genome sequence of the anoxygenic filamentous phototrophic bacterium Oscillochloris trichoides subsp. DG-6.</title>
        <authorList>
            <person name="Kuznetsov B.B."/>
            <person name="Ivanovsky R.N."/>
            <person name="Keppen O.I."/>
            <person name="Sukhacheva M.V."/>
            <person name="Bumazhkin B.K."/>
            <person name="Patutina E.O."/>
            <person name="Beletsky A.V."/>
            <person name="Mardanov A.V."/>
            <person name="Baslerov R.V."/>
            <person name="Panteleeva A.N."/>
            <person name="Kolganova T.V."/>
            <person name="Ravin N.V."/>
            <person name="Skryabin K.G."/>
        </authorList>
    </citation>
    <scope>NUCLEOTIDE SEQUENCE [LARGE SCALE GENOMIC DNA]</scope>
    <source>
        <strain evidence="8 9">DG-6</strain>
    </source>
</reference>
<evidence type="ECO:0000256" key="5">
    <source>
        <dbReference type="ARBA" id="ARBA00023136"/>
    </source>
</evidence>
<keyword evidence="5 6" id="KW-0472">Membrane</keyword>
<evidence type="ECO:0000256" key="2">
    <source>
        <dbReference type="ARBA" id="ARBA00022448"/>
    </source>
</evidence>
<sequence length="213" mass="22764">MINLLNQTYAYFLDNQSRFWLELGRHLSLSGTALAISLLLCIPLGIWAARHVRAAQYLITAVGSLRLIPSLAILFLVMPYLGTGSTPAITALSILAMPSILINVYTGLRGVEPAVIEAASAMGMTSRQRLIQVEIPLALPVMIAGIRTATVEVIASATLAAFIGAGGLGIFVTRGFALFEPRIMLLGAIPVAALALLSEVVLGRVERWFTPPR</sequence>
<comment type="caution">
    <text evidence="8">The sequence shown here is derived from an EMBL/GenBank/DDBJ whole genome shotgun (WGS) entry which is preliminary data.</text>
</comment>
<evidence type="ECO:0000313" key="9">
    <source>
        <dbReference type="Proteomes" id="UP000054010"/>
    </source>
</evidence>
<dbReference type="GO" id="GO:0031460">
    <property type="term" value="P:glycine betaine transport"/>
    <property type="evidence" value="ECO:0007669"/>
    <property type="project" value="TreeGrafter"/>
</dbReference>
<dbReference type="PANTHER" id="PTHR30177">
    <property type="entry name" value="GLYCINE BETAINE/L-PROLINE TRANSPORT SYSTEM PERMEASE PROTEIN PROW"/>
    <property type="match status" value="1"/>
</dbReference>
<evidence type="ECO:0000256" key="4">
    <source>
        <dbReference type="ARBA" id="ARBA00022989"/>
    </source>
</evidence>
<name>E1IEN7_9CHLR</name>
<accession>E1IEN7</accession>
<dbReference type="FunFam" id="1.10.3720.10:FF:000001">
    <property type="entry name" value="Glycine betaine ABC transporter, permease"/>
    <property type="match status" value="1"/>
</dbReference>
<dbReference type="SUPFAM" id="SSF161098">
    <property type="entry name" value="MetI-like"/>
    <property type="match status" value="1"/>
</dbReference>
<feature type="transmembrane region" description="Helical" evidence="6">
    <location>
        <begin position="58"/>
        <end position="82"/>
    </location>
</feature>
<dbReference type="InterPro" id="IPR000515">
    <property type="entry name" value="MetI-like"/>
</dbReference>
<feature type="transmembrane region" description="Helical" evidence="6">
    <location>
        <begin position="88"/>
        <end position="108"/>
    </location>
</feature>
<proteinExistence type="inferred from homology"/>
<dbReference type="CDD" id="cd06261">
    <property type="entry name" value="TM_PBP2"/>
    <property type="match status" value="1"/>
</dbReference>
<organism evidence="8 9">
    <name type="scientific">Oscillochloris trichoides DG-6</name>
    <dbReference type="NCBI Taxonomy" id="765420"/>
    <lineage>
        <taxon>Bacteria</taxon>
        <taxon>Bacillati</taxon>
        <taxon>Chloroflexota</taxon>
        <taxon>Chloroflexia</taxon>
        <taxon>Chloroflexales</taxon>
        <taxon>Chloroflexineae</taxon>
        <taxon>Oscillochloridaceae</taxon>
        <taxon>Oscillochloris</taxon>
    </lineage>
</organism>
<feature type="transmembrane region" description="Helical" evidence="6">
    <location>
        <begin position="183"/>
        <end position="203"/>
    </location>
</feature>
<dbReference type="PROSITE" id="PS50928">
    <property type="entry name" value="ABC_TM1"/>
    <property type="match status" value="1"/>
</dbReference>
<dbReference type="eggNOG" id="COG1174">
    <property type="taxonomic scope" value="Bacteria"/>
</dbReference>
<evidence type="ECO:0000256" key="6">
    <source>
        <dbReference type="RuleBase" id="RU363032"/>
    </source>
</evidence>
<dbReference type="GO" id="GO:0005886">
    <property type="term" value="C:plasma membrane"/>
    <property type="evidence" value="ECO:0007669"/>
    <property type="project" value="UniProtKB-SubCell"/>
</dbReference>
<dbReference type="InterPro" id="IPR035906">
    <property type="entry name" value="MetI-like_sf"/>
</dbReference>
<dbReference type="HOGENOM" id="CLU_046113_7_2_0"/>
<evidence type="ECO:0000313" key="8">
    <source>
        <dbReference type="EMBL" id="EFO80329.1"/>
    </source>
</evidence>
<dbReference type="AlphaFoldDB" id="E1IEN7"/>
<evidence type="ECO:0000259" key="7">
    <source>
        <dbReference type="PROSITE" id="PS50928"/>
    </source>
</evidence>
<dbReference type="GO" id="GO:0055085">
    <property type="term" value="P:transmembrane transport"/>
    <property type="evidence" value="ECO:0007669"/>
    <property type="project" value="InterPro"/>
</dbReference>
<keyword evidence="2 6" id="KW-0813">Transport</keyword>
<keyword evidence="3 6" id="KW-0812">Transmembrane</keyword>
<feature type="transmembrane region" description="Helical" evidence="6">
    <location>
        <begin position="153"/>
        <end position="171"/>
    </location>
</feature>
<dbReference type="PANTHER" id="PTHR30177:SF4">
    <property type="entry name" value="OSMOPROTECTANT IMPORT PERMEASE PROTEIN OSMW"/>
    <property type="match status" value="1"/>
</dbReference>
<protein>
    <submittedName>
        <fullName evidence="8">Binding-protein-dependent transport systems inner membrane component</fullName>
    </submittedName>
</protein>
<keyword evidence="9" id="KW-1185">Reference proteome</keyword>
<dbReference type="Pfam" id="PF00528">
    <property type="entry name" value="BPD_transp_1"/>
    <property type="match status" value="1"/>
</dbReference>
<keyword evidence="4 6" id="KW-1133">Transmembrane helix</keyword>